<dbReference type="PANTHER" id="PTHR34219">
    <property type="entry name" value="IRON-REGULATED INNER MEMBRANE PROTEIN-RELATED"/>
    <property type="match status" value="1"/>
</dbReference>
<accession>A0A212K4X5</accession>
<evidence type="ECO:0000313" key="2">
    <source>
        <dbReference type="EMBL" id="SBW06657.1"/>
    </source>
</evidence>
<name>A0A212K4X5_9BACT</name>
<dbReference type="RefSeq" id="WP_296944210.1">
    <property type="nucleotide sequence ID" value="NZ_LT599032.1"/>
</dbReference>
<proteinExistence type="predicted"/>
<dbReference type="InterPro" id="IPR005625">
    <property type="entry name" value="PepSY-ass_TM"/>
</dbReference>
<organism evidence="2">
    <name type="scientific">uncultured Dysgonomonas sp</name>
    <dbReference type="NCBI Taxonomy" id="206096"/>
    <lineage>
        <taxon>Bacteria</taxon>
        <taxon>Pseudomonadati</taxon>
        <taxon>Bacteroidota</taxon>
        <taxon>Bacteroidia</taxon>
        <taxon>Bacteroidales</taxon>
        <taxon>Dysgonomonadaceae</taxon>
        <taxon>Dysgonomonas</taxon>
        <taxon>environmental samples</taxon>
    </lineage>
</organism>
<protein>
    <recommendedName>
        <fullName evidence="3">PepSY domain-containing protein</fullName>
    </recommendedName>
</protein>
<evidence type="ECO:0008006" key="3">
    <source>
        <dbReference type="Google" id="ProtNLM"/>
    </source>
</evidence>
<feature type="transmembrane region" description="Helical" evidence="1">
    <location>
        <begin position="20"/>
        <end position="42"/>
    </location>
</feature>
<keyword evidence="1" id="KW-0812">Transmembrane</keyword>
<dbReference type="AlphaFoldDB" id="A0A212K4X5"/>
<dbReference type="PANTHER" id="PTHR34219:SF3">
    <property type="entry name" value="BLL7967 PROTEIN"/>
    <property type="match status" value="1"/>
</dbReference>
<feature type="transmembrane region" description="Helical" evidence="1">
    <location>
        <begin position="206"/>
        <end position="226"/>
    </location>
</feature>
<feature type="transmembrane region" description="Helical" evidence="1">
    <location>
        <begin position="154"/>
        <end position="174"/>
    </location>
</feature>
<evidence type="ECO:0000256" key="1">
    <source>
        <dbReference type="SAM" id="Phobius"/>
    </source>
</evidence>
<feature type="transmembrane region" description="Helical" evidence="1">
    <location>
        <begin position="361"/>
        <end position="382"/>
    </location>
</feature>
<gene>
    <name evidence="2" type="ORF">KL86DYS1_31433</name>
</gene>
<dbReference type="Pfam" id="PF03929">
    <property type="entry name" value="PepSY_TM"/>
    <property type="match status" value="1"/>
</dbReference>
<sequence>MNTKQKKRFSFRKVCHWAHLWLGLISGIIVFIIAITGCIYTFQEELRGIFQPQQSVVKEDKPFLSPHQLKEKAEPYVFKIPGDSLNTIYGVSYNKGDKPVTVAYNHSEKGYTLLLLNPYSGEYIGEQTYSGDFFGFILSGHRNLWLPYAIGHQIVGWAVVVFAIVTITGIVLWIPRKWKKKAVKAGLAIKRKSRSFMLFYELHKVLGFYTVLFALIFALTGLTWSFKWYSNAYYNVISGGEELKEWTPALSDTTLLSSFSNPDEVLWERVKQEYKIGEQGIFIFDFPIGETGAYRICFNSADNNETYYKRYFRFFDRNSLQELEGGGIYGISYEESSNADKFYRMTYDIHVGAIGGLPGKIIMFLASFIIASLPVTGFIIWLKKKKPKVEK</sequence>
<keyword evidence="1" id="KW-1133">Transmembrane helix</keyword>
<dbReference type="EMBL" id="FLUM01000003">
    <property type="protein sequence ID" value="SBW06657.1"/>
    <property type="molecule type" value="Genomic_DNA"/>
</dbReference>
<reference evidence="2" key="1">
    <citation type="submission" date="2016-04" db="EMBL/GenBank/DDBJ databases">
        <authorList>
            <person name="Evans L.H."/>
            <person name="Alamgir A."/>
            <person name="Owens N."/>
            <person name="Weber N.D."/>
            <person name="Virtaneva K."/>
            <person name="Barbian K."/>
            <person name="Babar A."/>
            <person name="Rosenke K."/>
        </authorList>
    </citation>
    <scope>NUCLEOTIDE SEQUENCE</scope>
    <source>
        <strain evidence="2">86-1</strain>
    </source>
</reference>
<keyword evidence="1" id="KW-0472">Membrane</keyword>